<dbReference type="AlphaFoldDB" id="A0A563DW95"/>
<organism evidence="2 3">
    <name type="scientific">Leekyejoonella antrihumi</name>
    <dbReference type="NCBI Taxonomy" id="1660198"/>
    <lineage>
        <taxon>Bacteria</taxon>
        <taxon>Bacillati</taxon>
        <taxon>Actinomycetota</taxon>
        <taxon>Actinomycetes</taxon>
        <taxon>Micrococcales</taxon>
        <taxon>Dermacoccaceae</taxon>
        <taxon>Leekyejoonella</taxon>
    </lineage>
</organism>
<keyword evidence="2" id="KW-0436">Ligase</keyword>
<sequence length="290" mass="32920">MTWHGYSMTAEGARRLGATVFALEFDNRQVVPTNLELLAGVDFDSIFIYHPEIEIKYMREHDIVPTQVHPNLKFIYSAFLCTDARRTILERAWGVPYRNMGSSGDQYIPASECEFSAPALHFLEDQFLLEVVDSDTLESVEQGAEGELIVTNLWAEATPFLRYRMEDVVQIDESTCECGSTHARVNYRGRYAWSVLVGTNRVFSDDVENVLWTHPETEFAAYQLVKLRHQPQDELIVRTTVSEVSNTDELRTRLGNDLHDRLGVPAVVELVDASDIGIGTVKFARVTVRD</sequence>
<dbReference type="Proteomes" id="UP000320244">
    <property type="component" value="Unassembled WGS sequence"/>
</dbReference>
<dbReference type="PANTHER" id="PTHR43845:SF1">
    <property type="entry name" value="BLR5969 PROTEIN"/>
    <property type="match status" value="1"/>
</dbReference>
<dbReference type="EMBL" id="VCQV01000027">
    <property type="protein sequence ID" value="TWP34475.1"/>
    <property type="molecule type" value="Genomic_DNA"/>
</dbReference>
<reference evidence="2 3" key="1">
    <citation type="submission" date="2019-05" db="EMBL/GenBank/DDBJ databases">
        <authorList>
            <person name="Lee S.D."/>
        </authorList>
    </citation>
    <scope>NUCLEOTIDE SEQUENCE [LARGE SCALE GENOMIC DNA]</scope>
    <source>
        <strain evidence="2 3">C5-26</strain>
    </source>
</reference>
<comment type="caution">
    <text evidence="2">The sequence shown here is derived from an EMBL/GenBank/DDBJ whole genome shotgun (WGS) entry which is preliminary data.</text>
</comment>
<keyword evidence="3" id="KW-1185">Reference proteome</keyword>
<dbReference type="PANTHER" id="PTHR43845">
    <property type="entry name" value="BLR5969 PROTEIN"/>
    <property type="match status" value="1"/>
</dbReference>
<dbReference type="GO" id="GO:0016874">
    <property type="term" value="F:ligase activity"/>
    <property type="evidence" value="ECO:0007669"/>
    <property type="project" value="UniProtKB-KW"/>
</dbReference>
<evidence type="ECO:0000313" key="3">
    <source>
        <dbReference type="Proteomes" id="UP000320244"/>
    </source>
</evidence>
<evidence type="ECO:0000313" key="2">
    <source>
        <dbReference type="EMBL" id="TWP34475.1"/>
    </source>
</evidence>
<dbReference type="Gene3D" id="3.30.300.30">
    <property type="match status" value="1"/>
</dbReference>
<gene>
    <name evidence="2" type="ORF">FGL98_17320</name>
</gene>
<dbReference type="SUPFAM" id="SSF56801">
    <property type="entry name" value="Acetyl-CoA synthetase-like"/>
    <property type="match status" value="1"/>
</dbReference>
<proteinExistence type="predicted"/>
<evidence type="ECO:0000259" key="1">
    <source>
        <dbReference type="Pfam" id="PF14535"/>
    </source>
</evidence>
<dbReference type="OrthoDB" id="580775at2"/>
<feature type="domain" description="AMP-dependent ligase C-terminal" evidence="1">
    <location>
        <begin position="202"/>
        <end position="286"/>
    </location>
</feature>
<protein>
    <submittedName>
        <fullName evidence="2">Phenylacetate--CoA ligase family protein</fullName>
    </submittedName>
</protein>
<name>A0A563DW95_9MICO</name>
<dbReference type="Pfam" id="PF14535">
    <property type="entry name" value="AMP-binding_C_2"/>
    <property type="match status" value="1"/>
</dbReference>
<dbReference type="InterPro" id="IPR045851">
    <property type="entry name" value="AMP-bd_C_sf"/>
</dbReference>
<dbReference type="InterPro" id="IPR042099">
    <property type="entry name" value="ANL_N_sf"/>
</dbReference>
<dbReference type="Gene3D" id="3.40.50.12780">
    <property type="entry name" value="N-terminal domain of ligase-like"/>
    <property type="match status" value="1"/>
</dbReference>
<reference evidence="2 3" key="2">
    <citation type="submission" date="2019-08" db="EMBL/GenBank/DDBJ databases">
        <title>Jejuicoccus antrihumi gen. nov., sp. nov., a new member of the family Dermacoccaceae isolated from a cave.</title>
        <authorList>
            <person name="Schumann P."/>
            <person name="Kim I.S."/>
        </authorList>
    </citation>
    <scope>NUCLEOTIDE SEQUENCE [LARGE SCALE GENOMIC DNA]</scope>
    <source>
        <strain evidence="2 3">C5-26</strain>
    </source>
</reference>
<dbReference type="RefSeq" id="WP_146318762.1">
    <property type="nucleotide sequence ID" value="NZ_VCQV01000027.1"/>
</dbReference>
<accession>A0A563DW95</accession>
<dbReference type="InterPro" id="IPR028154">
    <property type="entry name" value="AMP-dep_Lig_C"/>
</dbReference>